<evidence type="ECO:0000256" key="7">
    <source>
        <dbReference type="ARBA" id="ARBA00022679"/>
    </source>
</evidence>
<evidence type="ECO:0000256" key="18">
    <source>
        <dbReference type="RuleBase" id="RU003750"/>
    </source>
</evidence>
<evidence type="ECO:0000256" key="14">
    <source>
        <dbReference type="ARBA" id="ARBA00024082"/>
    </source>
</evidence>
<evidence type="ECO:0000256" key="12">
    <source>
        <dbReference type="ARBA" id="ARBA00023136"/>
    </source>
</evidence>
<dbReference type="InterPro" id="IPR048254">
    <property type="entry name" value="CDP_ALCOHOL_P_TRANSF_CS"/>
</dbReference>
<keyword evidence="8 17" id="KW-0812">Transmembrane</keyword>
<comment type="pathway">
    <text evidence="3">Lipid metabolism.</text>
</comment>
<dbReference type="GO" id="GO:0005886">
    <property type="term" value="C:plasma membrane"/>
    <property type="evidence" value="ECO:0007669"/>
    <property type="project" value="UniProtKB-SubCell"/>
</dbReference>
<protein>
    <recommendedName>
        <fullName evidence="14 17">Phosphatidylinositol phosphate synthase</fullName>
        <shortName evidence="17">PIP synthase</shortName>
        <ecNumber evidence="17">2.7.8.-</ecNumber>
    </recommendedName>
    <alternativeName>
        <fullName evidence="15 17">CDP-diacylglycerol--D-myo-inositol-3-phosphate 3-phosphatidyltransferase</fullName>
    </alternativeName>
</protein>
<comment type="subunit">
    <text evidence="5 17">Homodimer.</text>
</comment>
<keyword evidence="10 17" id="KW-0460">Magnesium</keyword>
<evidence type="ECO:0000256" key="3">
    <source>
        <dbReference type="ARBA" id="ARBA00005189"/>
    </source>
</evidence>
<comment type="caution">
    <text evidence="17">Lacks conserved residue(s) required for the propagation of feature annotation.</text>
</comment>
<comment type="cofactor">
    <cofactor evidence="17">
        <name>Mg(2+)</name>
        <dbReference type="ChEBI" id="CHEBI:18420"/>
    </cofactor>
    <text evidence="17">Contains a di-nuclear catalytic Mg(2+) center.</text>
</comment>
<keyword evidence="17" id="KW-0594">Phospholipid biosynthesis</keyword>
<comment type="subcellular location">
    <subcellularLocation>
        <location evidence="1 17">Cell membrane</location>
        <topology evidence="1 17">Multi-pass membrane protein</topology>
    </subcellularLocation>
</comment>
<comment type="function">
    <text evidence="17">Catalyzes the conjugation of the 1'-hydroxyl group of D-myo-inositol-3-phosphate (also named L-myo-inositol-1-phosphate) with a lipid tail of cytidine diphosphate diacylglycerol (CDP-DAG), forming phosphatidylinositol phosphate (PIP) and CMP. PIP is a precursor of phosphatidylinositol (PI) which is an essential lipid required for cell wall formation.</text>
</comment>
<evidence type="ECO:0000256" key="15">
    <source>
        <dbReference type="ARBA" id="ARBA00033137"/>
    </source>
</evidence>
<dbReference type="InterPro" id="IPR043130">
    <property type="entry name" value="CDP-OH_PTrfase_TM_dom"/>
</dbReference>
<evidence type="ECO:0000256" key="17">
    <source>
        <dbReference type="HAMAP-Rule" id="MF_02241"/>
    </source>
</evidence>
<sequence length="203" mass="21124">MLSLRVRPALARVVDPVAGALLRAGVSPDAVTVVGTLGVVSGALAFFPRGMLFVGTMVVTAFVLTDMLDGAMARRLERRSLFGAWLDSTCDRLADAAVFSGLVLWFVGDGDDRLLAGVALFCLVAGSLVSYAKARAEGLGLRCDVGFAERAERLIIVLVGAGLSGLGVSWALPVGLWALAAASAVTVVQRLLEVRRQAAAAVR</sequence>
<dbReference type="InterPro" id="IPR044268">
    <property type="entry name" value="PIP_synthase_PgsA1"/>
</dbReference>
<dbReference type="EMBL" id="CADCUB010000095">
    <property type="protein sequence ID" value="CAA9332655.1"/>
    <property type="molecule type" value="Genomic_DNA"/>
</dbReference>
<dbReference type="Pfam" id="PF01066">
    <property type="entry name" value="CDP-OH_P_transf"/>
    <property type="match status" value="1"/>
</dbReference>
<comment type="pathway">
    <text evidence="2 17">Phospholipid metabolism; phosphatidylinositol phosphate biosynthesis.</text>
</comment>
<keyword evidence="9 17" id="KW-0479">Metal-binding</keyword>
<keyword evidence="17" id="KW-0443">Lipid metabolism</keyword>
<feature type="binding site" evidence="17">
    <location>
        <position position="87"/>
    </location>
    <ligand>
        <name>Mg(2+)</name>
        <dbReference type="ChEBI" id="CHEBI:18420"/>
        <label>1</label>
    </ligand>
</feature>
<dbReference type="PROSITE" id="PS00379">
    <property type="entry name" value="CDP_ALCOHOL_P_TRANSF"/>
    <property type="match status" value="1"/>
</dbReference>
<feature type="binding site" evidence="17">
    <location>
        <begin position="29"/>
        <end position="32"/>
    </location>
    <ligand>
        <name>a CDP-1,2-diacyl-sn-glycerol</name>
        <dbReference type="ChEBI" id="CHEBI:58332"/>
    </ligand>
</feature>
<evidence type="ECO:0000256" key="9">
    <source>
        <dbReference type="ARBA" id="ARBA00022723"/>
    </source>
</evidence>
<organism evidence="19">
    <name type="scientific">uncultured Frankineae bacterium</name>
    <dbReference type="NCBI Taxonomy" id="437475"/>
    <lineage>
        <taxon>Bacteria</taxon>
        <taxon>Bacillati</taxon>
        <taxon>Actinomycetota</taxon>
        <taxon>Actinomycetes</taxon>
        <taxon>Frankiales</taxon>
        <taxon>environmental samples</taxon>
    </lineage>
</organism>
<gene>
    <name evidence="19" type="ORF">AVDCRST_MAG07-1853</name>
</gene>
<feature type="transmembrane region" description="Helical" evidence="17">
    <location>
        <begin position="50"/>
        <end position="68"/>
    </location>
</feature>
<evidence type="ECO:0000256" key="2">
    <source>
        <dbReference type="ARBA" id="ARBA00004805"/>
    </source>
</evidence>
<keyword evidence="11 17" id="KW-1133">Transmembrane helix</keyword>
<keyword evidence="6 17" id="KW-1003">Cell membrane</keyword>
<dbReference type="Gene3D" id="1.20.120.1760">
    <property type="match status" value="1"/>
</dbReference>
<dbReference type="EC" id="2.7.8.-" evidence="17"/>
<dbReference type="GO" id="GO:0016780">
    <property type="term" value="F:phosphotransferase activity, for other substituted phosphate groups"/>
    <property type="evidence" value="ECO:0007669"/>
    <property type="project" value="UniProtKB-UniRule"/>
</dbReference>
<proteinExistence type="inferred from homology"/>
<reference evidence="19" key="1">
    <citation type="submission" date="2020-02" db="EMBL/GenBank/DDBJ databases">
        <authorList>
            <person name="Meier V. D."/>
        </authorList>
    </citation>
    <scope>NUCLEOTIDE SEQUENCE</scope>
    <source>
        <strain evidence="19">AVDCRST_MAG07</strain>
    </source>
</reference>
<feature type="binding site" evidence="17">
    <location>
        <position position="91"/>
    </location>
    <ligand>
        <name>Mg(2+)</name>
        <dbReference type="ChEBI" id="CHEBI:18420"/>
        <label>2</label>
    </ligand>
</feature>
<feature type="binding site" evidence="17">
    <location>
        <position position="87"/>
    </location>
    <ligand>
        <name>Mg(2+)</name>
        <dbReference type="ChEBI" id="CHEBI:18420"/>
        <label>2</label>
    </ligand>
</feature>
<evidence type="ECO:0000313" key="19">
    <source>
        <dbReference type="EMBL" id="CAA9332655.1"/>
    </source>
</evidence>
<evidence type="ECO:0000256" key="4">
    <source>
        <dbReference type="ARBA" id="ARBA00010441"/>
    </source>
</evidence>
<dbReference type="HAMAP" id="MF_02241">
    <property type="entry name" value="PIP_synthase"/>
    <property type="match status" value="1"/>
</dbReference>
<evidence type="ECO:0000256" key="10">
    <source>
        <dbReference type="ARBA" id="ARBA00022842"/>
    </source>
</evidence>
<dbReference type="GO" id="GO:0008654">
    <property type="term" value="P:phospholipid biosynthetic process"/>
    <property type="evidence" value="ECO:0007669"/>
    <property type="project" value="UniProtKB-UniRule"/>
</dbReference>
<feature type="binding site" evidence="17">
    <location>
        <position position="69"/>
    </location>
    <ligand>
        <name>Mg(2+)</name>
        <dbReference type="ChEBI" id="CHEBI:18420"/>
        <label>1</label>
    </ligand>
</feature>
<feature type="binding site" evidence="17">
    <location>
        <position position="66"/>
    </location>
    <ligand>
        <name>Mg(2+)</name>
        <dbReference type="ChEBI" id="CHEBI:18420"/>
        <label>2</label>
    </ligand>
</feature>
<dbReference type="GO" id="GO:0000287">
    <property type="term" value="F:magnesium ion binding"/>
    <property type="evidence" value="ECO:0007669"/>
    <property type="project" value="UniProtKB-UniRule"/>
</dbReference>
<keyword evidence="12 17" id="KW-0472">Membrane</keyword>
<evidence type="ECO:0000256" key="5">
    <source>
        <dbReference type="ARBA" id="ARBA00011738"/>
    </source>
</evidence>
<feature type="active site" description="Proton acceptor" evidence="17">
    <location>
        <position position="91"/>
    </location>
</feature>
<evidence type="ECO:0000256" key="6">
    <source>
        <dbReference type="ARBA" id="ARBA00022475"/>
    </source>
</evidence>
<feature type="binding site" evidence="17">
    <location>
        <position position="66"/>
    </location>
    <ligand>
        <name>Mg(2+)</name>
        <dbReference type="ChEBI" id="CHEBI:18420"/>
        <label>1</label>
    </ligand>
</feature>
<comment type="catalytic activity">
    <reaction evidence="16 17">
        <text>a CDP-1,2-diacyl-sn-glycerol + 1D-myo-inositol 3-phosphate = a 1,2-diacyl-sn-glycero-3-phospho-(1D-myo-inositol-3-phosphate) + CMP + H(+)</text>
        <dbReference type="Rhea" id="RHEA:60504"/>
        <dbReference type="ChEBI" id="CHEBI:15378"/>
        <dbReference type="ChEBI" id="CHEBI:58088"/>
        <dbReference type="ChEBI" id="CHEBI:58332"/>
        <dbReference type="ChEBI" id="CHEBI:58401"/>
        <dbReference type="ChEBI" id="CHEBI:60377"/>
    </reaction>
</comment>
<evidence type="ECO:0000256" key="8">
    <source>
        <dbReference type="ARBA" id="ARBA00022692"/>
    </source>
</evidence>
<feature type="binding site" evidence="17">
    <location>
        <position position="70"/>
    </location>
    <ligand>
        <name>a CDP-1,2-diacyl-sn-glycerol</name>
        <dbReference type="ChEBI" id="CHEBI:58332"/>
    </ligand>
</feature>
<evidence type="ECO:0000256" key="11">
    <source>
        <dbReference type="ARBA" id="ARBA00022989"/>
    </source>
</evidence>
<keyword evidence="7 17" id="KW-0808">Transferase</keyword>
<feature type="binding site" evidence="17">
    <location>
        <position position="74"/>
    </location>
    <ligand>
        <name>a CDP-1,2-diacyl-sn-glycerol</name>
        <dbReference type="ChEBI" id="CHEBI:58332"/>
    </ligand>
</feature>
<feature type="binding site" evidence="17">
    <location>
        <position position="80"/>
    </location>
    <ligand>
        <name>a CDP-1,2-diacyl-sn-glycerol</name>
        <dbReference type="ChEBI" id="CHEBI:58332"/>
    </ligand>
</feature>
<feature type="transmembrane region" description="Helical" evidence="17">
    <location>
        <begin position="153"/>
        <end position="170"/>
    </location>
</feature>
<dbReference type="UniPathway" id="UPA00220"/>
<comment type="catalytic activity">
    <reaction evidence="13 17">
        <text>1,2-di-(9Z-octadecenoyl)-sn-glycero-3-cytidine-5'-diphosphate + 1D-myo-inositol 3-phosphate = 1,2-di-(9Z-octadecenoyl)-sn-glycero-3-phospho-(1D-myo-inositol-3-phosphate) + CMP + H(+)</text>
        <dbReference type="Rhea" id="RHEA:61216"/>
        <dbReference type="ChEBI" id="CHEBI:15378"/>
        <dbReference type="ChEBI" id="CHEBI:58401"/>
        <dbReference type="ChEBI" id="CHEBI:60377"/>
        <dbReference type="ChEBI" id="CHEBI:85356"/>
        <dbReference type="ChEBI" id="CHEBI:144472"/>
    </reaction>
</comment>
<name>A0A6J4LH05_9ACTN</name>
<evidence type="ECO:0000256" key="16">
    <source>
        <dbReference type="ARBA" id="ARBA00048865"/>
    </source>
</evidence>
<dbReference type="InterPro" id="IPR000462">
    <property type="entry name" value="CDP-OH_P_trans"/>
</dbReference>
<evidence type="ECO:0000256" key="13">
    <source>
        <dbReference type="ARBA" id="ARBA00023935"/>
    </source>
</evidence>
<evidence type="ECO:0000256" key="1">
    <source>
        <dbReference type="ARBA" id="ARBA00004651"/>
    </source>
</evidence>
<accession>A0A6J4LH05</accession>
<comment type="similarity">
    <text evidence="4 17 18">Belongs to the CDP-alcohol phosphatidyltransferase class-I family.</text>
</comment>
<dbReference type="AlphaFoldDB" id="A0A6J4LH05"/>
<feature type="transmembrane region" description="Helical" evidence="17">
    <location>
        <begin position="114"/>
        <end position="132"/>
    </location>
</feature>
<keyword evidence="17" id="KW-1208">Phospholipid metabolism</keyword>
<keyword evidence="17" id="KW-0444">Lipid biosynthesis</keyword>
<dbReference type="NCBIfam" id="NF045883">
    <property type="entry name" value="PIPSynth"/>
    <property type="match status" value="1"/>
</dbReference>